<keyword evidence="2" id="KW-0687">Ribonucleoprotein</keyword>
<dbReference type="GO" id="GO:1990904">
    <property type="term" value="C:ribonucleoprotein complex"/>
    <property type="evidence" value="ECO:0007669"/>
    <property type="project" value="UniProtKB-KW"/>
</dbReference>
<dbReference type="Proteomes" id="UP000740883">
    <property type="component" value="Unassembled WGS sequence"/>
</dbReference>
<keyword evidence="1 4" id="KW-0689">Ribosomal protein</keyword>
<evidence type="ECO:0000259" key="3">
    <source>
        <dbReference type="Pfam" id="PF00338"/>
    </source>
</evidence>
<dbReference type="SUPFAM" id="SSF54999">
    <property type="entry name" value="Ribosomal protein S10"/>
    <property type="match status" value="1"/>
</dbReference>
<evidence type="ECO:0000313" key="5">
    <source>
        <dbReference type="Proteomes" id="UP000740883"/>
    </source>
</evidence>
<organism evidence="4 5">
    <name type="scientific">Nosema granulosis</name>
    <dbReference type="NCBI Taxonomy" id="83296"/>
    <lineage>
        <taxon>Eukaryota</taxon>
        <taxon>Fungi</taxon>
        <taxon>Fungi incertae sedis</taxon>
        <taxon>Microsporidia</taxon>
        <taxon>Nosematidae</taxon>
        <taxon>Nosema</taxon>
    </lineage>
</organism>
<evidence type="ECO:0000256" key="2">
    <source>
        <dbReference type="ARBA" id="ARBA00023274"/>
    </source>
</evidence>
<comment type="caution">
    <text evidence="4">The sequence shown here is derived from an EMBL/GenBank/DDBJ whole genome shotgun (WGS) entry which is preliminary data.</text>
</comment>
<gene>
    <name evidence="4" type="primary">rps20</name>
    <name evidence="4" type="ORF">NGRA_0815</name>
</gene>
<dbReference type="EMBL" id="SBJO01000037">
    <property type="protein sequence ID" value="KAF9764116.1"/>
    <property type="molecule type" value="Genomic_DNA"/>
</dbReference>
<protein>
    <submittedName>
        <fullName evidence="4">40S ribosomal protein S20</fullName>
    </submittedName>
</protein>
<feature type="domain" description="Small ribosomal subunit protein uS10" evidence="3">
    <location>
        <begin position="23"/>
        <end position="114"/>
    </location>
</feature>
<dbReference type="InterPro" id="IPR027486">
    <property type="entry name" value="Ribosomal_uS10_dom"/>
</dbReference>
<accession>A0A9P6H1B0</accession>
<dbReference type="Pfam" id="PF00338">
    <property type="entry name" value="Ribosomal_S10"/>
    <property type="match status" value="1"/>
</dbReference>
<dbReference type="OrthoDB" id="10248551at2759"/>
<proteinExistence type="predicted"/>
<reference evidence="4 5" key="1">
    <citation type="journal article" date="2020" name="Genome Biol. Evol.">
        <title>Comparative genomics of strictly vertically transmitted, feminizing microsporidia endosymbionts of amphipod crustaceans.</title>
        <authorList>
            <person name="Cormier A."/>
            <person name="Chebbi M.A."/>
            <person name="Giraud I."/>
            <person name="Wattier R."/>
            <person name="Teixeira M."/>
            <person name="Gilbert C."/>
            <person name="Rigaud T."/>
            <person name="Cordaux R."/>
        </authorList>
    </citation>
    <scope>NUCLEOTIDE SEQUENCE [LARGE SCALE GENOMIC DNA]</scope>
    <source>
        <strain evidence="4 5">Ou3-Ou53</strain>
    </source>
</reference>
<evidence type="ECO:0000256" key="1">
    <source>
        <dbReference type="ARBA" id="ARBA00022980"/>
    </source>
</evidence>
<keyword evidence="5" id="KW-1185">Reference proteome</keyword>
<dbReference type="InterPro" id="IPR036838">
    <property type="entry name" value="Ribosomal_uS10_dom_sf"/>
</dbReference>
<sequence>MEVEMKKQELEPIVNTETMRVTFDLTSTKKSQIETAVEKFEIFARDIVVDTNKVVLPNNVGTITTLKTPCGQGFKTWSRYKLVVHHRRFILTATHDQLEKIVQFLKTIPHVQITVGFSE</sequence>
<dbReference type="GO" id="GO:0005840">
    <property type="term" value="C:ribosome"/>
    <property type="evidence" value="ECO:0007669"/>
    <property type="project" value="UniProtKB-KW"/>
</dbReference>
<dbReference type="Gene3D" id="3.30.70.600">
    <property type="entry name" value="Ribosomal protein S10 domain"/>
    <property type="match status" value="1"/>
</dbReference>
<name>A0A9P6H1B0_9MICR</name>
<evidence type="ECO:0000313" key="4">
    <source>
        <dbReference type="EMBL" id="KAF9764116.1"/>
    </source>
</evidence>
<dbReference type="AlphaFoldDB" id="A0A9P6H1B0"/>